<organism evidence="2 3">
    <name type="scientific">Paenibacillus cellulosilyticus</name>
    <dbReference type="NCBI Taxonomy" id="375489"/>
    <lineage>
        <taxon>Bacteria</taxon>
        <taxon>Bacillati</taxon>
        <taxon>Bacillota</taxon>
        <taxon>Bacilli</taxon>
        <taxon>Bacillales</taxon>
        <taxon>Paenibacillaceae</taxon>
        <taxon>Paenibacillus</taxon>
    </lineage>
</organism>
<dbReference type="InterPro" id="IPR016047">
    <property type="entry name" value="M23ase_b-sheet_dom"/>
</dbReference>
<accession>A0A2V2YGF7</accession>
<proteinExistence type="predicted"/>
<protein>
    <submittedName>
        <fullName evidence="2">Stage IV sporulation protein FA</fullName>
    </submittedName>
</protein>
<dbReference type="InterPro" id="IPR011055">
    <property type="entry name" value="Dup_hybrid_motif"/>
</dbReference>
<dbReference type="AlphaFoldDB" id="A0A2V2YGF7"/>
<gene>
    <name evidence="2" type="ORF">DFQ01_13813</name>
</gene>
<dbReference type="Gene3D" id="2.70.70.10">
    <property type="entry name" value="Glucose Permease (Domain IIA)"/>
    <property type="match status" value="1"/>
</dbReference>
<dbReference type="RefSeq" id="WP_110047208.1">
    <property type="nucleotide sequence ID" value="NZ_CP054613.1"/>
</dbReference>
<name>A0A2V2YGF7_9BACL</name>
<dbReference type="InterPro" id="IPR050570">
    <property type="entry name" value="Cell_wall_metabolism_enzyme"/>
</dbReference>
<evidence type="ECO:0000313" key="2">
    <source>
        <dbReference type="EMBL" id="PWV91963.1"/>
    </source>
</evidence>
<reference evidence="2 3" key="1">
    <citation type="submission" date="2018-05" db="EMBL/GenBank/DDBJ databases">
        <title>Genomic Encyclopedia of Type Strains, Phase III (KMG-III): the genomes of soil and plant-associated and newly described type strains.</title>
        <authorList>
            <person name="Whitman W."/>
        </authorList>
    </citation>
    <scope>NUCLEOTIDE SEQUENCE [LARGE SCALE GENOMIC DNA]</scope>
    <source>
        <strain evidence="2 3">CECT 5696</strain>
    </source>
</reference>
<comment type="caution">
    <text evidence="2">The sequence shown here is derived from an EMBL/GenBank/DDBJ whole genome shotgun (WGS) entry which is preliminary data.</text>
</comment>
<evidence type="ECO:0000259" key="1">
    <source>
        <dbReference type="Pfam" id="PF01551"/>
    </source>
</evidence>
<keyword evidence="3" id="KW-1185">Reference proteome</keyword>
<dbReference type="SUPFAM" id="SSF51261">
    <property type="entry name" value="Duplicated hybrid motif"/>
    <property type="match status" value="1"/>
</dbReference>
<dbReference type="EMBL" id="QGTQ01000038">
    <property type="protein sequence ID" value="PWV91963.1"/>
    <property type="molecule type" value="Genomic_DNA"/>
</dbReference>
<dbReference type="PANTHER" id="PTHR21666:SF270">
    <property type="entry name" value="MUREIN HYDROLASE ACTIVATOR ENVC"/>
    <property type="match status" value="1"/>
</dbReference>
<evidence type="ECO:0000313" key="3">
    <source>
        <dbReference type="Proteomes" id="UP000246635"/>
    </source>
</evidence>
<dbReference type="CDD" id="cd12797">
    <property type="entry name" value="M23_peptidase"/>
    <property type="match status" value="1"/>
</dbReference>
<sequence>MNERIRERQKERIRQIIEQSQNSLQLEQRTKDGGYPLPAEAVNQSSRLQTPQQLQPTSTVQVPPIVPREEAGSLPPVEMLEKQPPILVKRGEYPVAGPVQYVEHDPEKLWKSSSAPWLGLNRSSRGVTYGDLVTEYPPIDPSNGGGSRFLRQFRLQIIASAVLFGAIWGLFQLNGGMAEQGQTIVTAALTDEFDFQTVEAWYDRTFAGSPAFIPLFGEDKEAVTAVEGTPHSTLPIVSPLPRSTLIKSFAESLGGIELAGEPGGAVEAAETGQVILVTPDSGKGQTVVIQHAGGRQTQYGQLASSSVSKDDWVEAGDVIGKLQDGSSDESGILYFAVKEDGRFIDPTDVIPLD</sequence>
<dbReference type="OrthoDB" id="2986589at2"/>
<dbReference type="Pfam" id="PF01551">
    <property type="entry name" value="Peptidase_M23"/>
    <property type="match status" value="1"/>
</dbReference>
<dbReference type="Proteomes" id="UP000246635">
    <property type="component" value="Unassembled WGS sequence"/>
</dbReference>
<dbReference type="PANTHER" id="PTHR21666">
    <property type="entry name" value="PEPTIDASE-RELATED"/>
    <property type="match status" value="1"/>
</dbReference>
<dbReference type="GO" id="GO:0004222">
    <property type="term" value="F:metalloendopeptidase activity"/>
    <property type="evidence" value="ECO:0007669"/>
    <property type="project" value="TreeGrafter"/>
</dbReference>
<feature type="domain" description="M23ase beta-sheet core" evidence="1">
    <location>
        <begin position="255"/>
        <end position="346"/>
    </location>
</feature>